<dbReference type="Gene3D" id="3.40.50.720">
    <property type="entry name" value="NAD(P)-binding Rossmann-like Domain"/>
    <property type="match status" value="1"/>
</dbReference>
<dbReference type="PROSITE" id="PS50975">
    <property type="entry name" value="ATP_GRASP"/>
    <property type="match status" value="1"/>
</dbReference>
<dbReference type="Proteomes" id="UP000070263">
    <property type="component" value="Unassembled WGS sequence"/>
</dbReference>
<organism evidence="6 7">
    <name type="scientific">candidate division MSBL1 archaeon SCGC-AAA382A20</name>
    <dbReference type="NCBI Taxonomy" id="1698280"/>
    <lineage>
        <taxon>Archaea</taxon>
        <taxon>Methanobacteriati</taxon>
        <taxon>Methanobacteriota</taxon>
        <taxon>candidate division MSBL1</taxon>
    </lineage>
</organism>
<dbReference type="GO" id="GO:0005829">
    <property type="term" value="C:cytosol"/>
    <property type="evidence" value="ECO:0007669"/>
    <property type="project" value="TreeGrafter"/>
</dbReference>
<dbReference type="AlphaFoldDB" id="A0A133VJ82"/>
<evidence type="ECO:0000256" key="4">
    <source>
        <dbReference type="PROSITE-ProRule" id="PRU00409"/>
    </source>
</evidence>
<sequence>MKLLIVGGGLQGLEVCYLARKSSHKSILIDRIPDPIALGLADEFHKFDIRKDKKRTKRLIEESDFVIPTTENIKTLKSLEKASEGNEKKILFDFNTFFQTSDKGKMYSILSDSVRIPSSRSRSSPPWIAKPVFGSGSEGIVKLDSEEDLKRFEEKTHEKDYIIQKFLEGMKYSTEAIAMGGELYIYETTTLDFDENFQCCRVICDPVPKDALNAQEISVKSIYDNFDNLEYLFDVQTIYNGEEMFLFEINARFPSQTPMAVYWSSDVNLLDQLLNPGNFELSDTGCVVLEHFVKKPHDNPKLCSEISLLKGKKFEINSDLEHGVEAIIGKAREGKGKIGTVIFAEKDLNMIRKERKSFYKNF</sequence>
<evidence type="ECO:0000256" key="2">
    <source>
        <dbReference type="ARBA" id="ARBA00022741"/>
    </source>
</evidence>
<evidence type="ECO:0000313" key="6">
    <source>
        <dbReference type="EMBL" id="KXB06480.1"/>
    </source>
</evidence>
<dbReference type="SUPFAM" id="SSF52440">
    <property type="entry name" value="PreATP-grasp domain"/>
    <property type="match status" value="1"/>
</dbReference>
<dbReference type="PANTHER" id="PTHR43055:SF1">
    <property type="entry name" value="FORMATE-DEPENDENT PHOSPHORIBOSYLGLYCINAMIDE FORMYLTRANSFERASE"/>
    <property type="match status" value="1"/>
</dbReference>
<name>A0A133VJ82_9EURY</name>
<evidence type="ECO:0000259" key="5">
    <source>
        <dbReference type="PROSITE" id="PS50975"/>
    </source>
</evidence>
<accession>A0A133VJ82</accession>
<dbReference type="InterPro" id="IPR003806">
    <property type="entry name" value="ATP-grasp_PylC-type"/>
</dbReference>
<keyword evidence="7" id="KW-1185">Reference proteome</keyword>
<dbReference type="InterPro" id="IPR016185">
    <property type="entry name" value="PreATP-grasp_dom_sf"/>
</dbReference>
<dbReference type="GO" id="GO:0005524">
    <property type="term" value="F:ATP binding"/>
    <property type="evidence" value="ECO:0007669"/>
    <property type="project" value="UniProtKB-UniRule"/>
</dbReference>
<keyword evidence="1" id="KW-0436">Ligase</keyword>
<evidence type="ECO:0000313" key="7">
    <source>
        <dbReference type="Proteomes" id="UP000070263"/>
    </source>
</evidence>
<protein>
    <recommendedName>
        <fullName evidence="5">ATP-grasp domain-containing protein</fullName>
    </recommendedName>
</protein>
<dbReference type="Gene3D" id="3.30.470.20">
    <property type="entry name" value="ATP-grasp fold, B domain"/>
    <property type="match status" value="1"/>
</dbReference>
<feature type="domain" description="ATP-grasp" evidence="5">
    <location>
        <begin position="57"/>
        <end position="278"/>
    </location>
</feature>
<keyword evidence="2 4" id="KW-0547">Nucleotide-binding</keyword>
<gene>
    <name evidence="6" type="ORF">AKJ51_03655</name>
</gene>
<keyword evidence="3 4" id="KW-0067">ATP-binding</keyword>
<proteinExistence type="predicted"/>
<dbReference type="GO" id="GO:0016874">
    <property type="term" value="F:ligase activity"/>
    <property type="evidence" value="ECO:0007669"/>
    <property type="project" value="UniProtKB-KW"/>
</dbReference>
<dbReference type="SUPFAM" id="SSF56059">
    <property type="entry name" value="Glutathione synthetase ATP-binding domain-like"/>
    <property type="match status" value="1"/>
</dbReference>
<dbReference type="EMBL" id="LHYE01000044">
    <property type="protein sequence ID" value="KXB06480.1"/>
    <property type="molecule type" value="Genomic_DNA"/>
</dbReference>
<evidence type="ECO:0000256" key="3">
    <source>
        <dbReference type="ARBA" id="ARBA00022840"/>
    </source>
</evidence>
<dbReference type="PANTHER" id="PTHR43055">
    <property type="entry name" value="FORMATE-DEPENDENT PHOSPHORIBOSYLGLYCINAMIDE FORMYLTRANSFERASE"/>
    <property type="match status" value="1"/>
</dbReference>
<evidence type="ECO:0000256" key="1">
    <source>
        <dbReference type="ARBA" id="ARBA00022598"/>
    </source>
</evidence>
<comment type="caution">
    <text evidence="6">The sequence shown here is derived from an EMBL/GenBank/DDBJ whole genome shotgun (WGS) entry which is preliminary data.</text>
</comment>
<dbReference type="GO" id="GO:0046872">
    <property type="term" value="F:metal ion binding"/>
    <property type="evidence" value="ECO:0007669"/>
    <property type="project" value="InterPro"/>
</dbReference>
<dbReference type="Pfam" id="PF02655">
    <property type="entry name" value="ATP-grasp_3"/>
    <property type="match status" value="1"/>
</dbReference>
<reference evidence="6 7" key="1">
    <citation type="journal article" date="2016" name="Sci. Rep.">
        <title>Metabolic traits of an uncultured archaeal lineage -MSBL1- from brine pools of the Red Sea.</title>
        <authorList>
            <person name="Mwirichia R."/>
            <person name="Alam I."/>
            <person name="Rashid M."/>
            <person name="Vinu M."/>
            <person name="Ba-Alawi W."/>
            <person name="Anthony Kamau A."/>
            <person name="Kamanda Ngugi D."/>
            <person name="Goker M."/>
            <person name="Klenk H.P."/>
            <person name="Bajic V."/>
            <person name="Stingl U."/>
        </authorList>
    </citation>
    <scope>NUCLEOTIDE SEQUENCE [LARGE SCALE GENOMIC DNA]</scope>
    <source>
        <strain evidence="6">SCGC-AAA382A20</strain>
    </source>
</reference>
<dbReference type="InterPro" id="IPR011761">
    <property type="entry name" value="ATP-grasp"/>
</dbReference>